<dbReference type="PANTHER" id="PTHR33169:SF14">
    <property type="entry name" value="TRANSCRIPTIONAL REGULATOR RV3488"/>
    <property type="match status" value="1"/>
</dbReference>
<dbReference type="KEGG" id="lng:BSQ50_10525"/>
<dbReference type="InterPro" id="IPR036388">
    <property type="entry name" value="WH-like_DNA-bd_sf"/>
</dbReference>
<dbReference type="InterPro" id="IPR052509">
    <property type="entry name" value="Metal_resp_DNA-bind_regulator"/>
</dbReference>
<gene>
    <name evidence="2" type="ORF">BSQ50_10525</name>
</gene>
<dbReference type="SUPFAM" id="SSF46785">
    <property type="entry name" value="Winged helix' DNA-binding domain"/>
    <property type="match status" value="1"/>
</dbReference>
<feature type="domain" description="Transcription regulator PadR N-terminal" evidence="1">
    <location>
        <begin position="14"/>
        <end position="82"/>
    </location>
</feature>
<protein>
    <submittedName>
        <fullName evidence="2">PadR family transcriptional regulator</fullName>
    </submittedName>
</protein>
<dbReference type="InterPro" id="IPR036390">
    <property type="entry name" value="WH_DNA-bd_sf"/>
</dbReference>
<proteinExistence type="predicted"/>
<evidence type="ECO:0000313" key="2">
    <source>
        <dbReference type="EMBL" id="AUJ32931.1"/>
    </source>
</evidence>
<name>A0A3S6QXK9_9LACO</name>
<dbReference type="AlphaFoldDB" id="A0A3S6QXK9"/>
<dbReference type="Proteomes" id="UP000324497">
    <property type="component" value="Chromosome"/>
</dbReference>
<sequence length="105" mass="12492">MDPQLKKGFLEYCVLAILKKADSYGYQIIQKVQDVIEISESTLYPMLKRLEKKELIHSYTQEYNGRLRKYYRLTDQGNAAISQFLMEWHLIEKIHDFISEGQEDD</sequence>
<dbReference type="RefSeq" id="WP_057885166.1">
    <property type="nucleotide sequence ID" value="NZ_CP018180.1"/>
</dbReference>
<dbReference type="EMBL" id="CP018180">
    <property type="protein sequence ID" value="AUJ32931.1"/>
    <property type="molecule type" value="Genomic_DNA"/>
</dbReference>
<evidence type="ECO:0000259" key="1">
    <source>
        <dbReference type="Pfam" id="PF03551"/>
    </source>
</evidence>
<evidence type="ECO:0000313" key="3">
    <source>
        <dbReference type="Proteomes" id="UP000324497"/>
    </source>
</evidence>
<keyword evidence="3" id="KW-1185">Reference proteome</keyword>
<dbReference type="GeneID" id="78522914"/>
<dbReference type="InterPro" id="IPR005149">
    <property type="entry name" value="Tscrpt_reg_PadR_N"/>
</dbReference>
<organism evidence="2 3">
    <name type="scientific">Liquorilactobacillus nagelii</name>
    <dbReference type="NCBI Taxonomy" id="82688"/>
    <lineage>
        <taxon>Bacteria</taxon>
        <taxon>Bacillati</taxon>
        <taxon>Bacillota</taxon>
        <taxon>Bacilli</taxon>
        <taxon>Lactobacillales</taxon>
        <taxon>Lactobacillaceae</taxon>
        <taxon>Liquorilactobacillus</taxon>
    </lineage>
</organism>
<accession>A0A3S6QXK9</accession>
<reference evidence="2 3" key="1">
    <citation type="submission" date="2016-11" db="EMBL/GenBank/DDBJ databases">
        <title>Interaction between Lactobacillus species and yeast in water kefir.</title>
        <authorList>
            <person name="Behr J."/>
            <person name="Xu D."/>
            <person name="Vogel R.F."/>
        </authorList>
    </citation>
    <scope>NUCLEOTIDE SEQUENCE [LARGE SCALE GENOMIC DNA]</scope>
    <source>
        <strain evidence="2 3">TMW 1.1827</strain>
    </source>
</reference>
<dbReference type="Pfam" id="PF03551">
    <property type="entry name" value="PadR"/>
    <property type="match status" value="1"/>
</dbReference>
<dbReference type="PANTHER" id="PTHR33169">
    <property type="entry name" value="PADR-FAMILY TRANSCRIPTIONAL REGULATOR"/>
    <property type="match status" value="1"/>
</dbReference>
<dbReference type="Gene3D" id="1.10.10.10">
    <property type="entry name" value="Winged helix-like DNA-binding domain superfamily/Winged helix DNA-binding domain"/>
    <property type="match status" value="1"/>
</dbReference>